<comment type="caution">
    <text evidence="1">The sequence shown here is derived from an EMBL/GenBank/DDBJ whole genome shotgun (WGS) entry which is preliminary data.</text>
</comment>
<sequence length="199" mass="23486">MSEFIAAIIGGIMSFLATLWATKKQFSQQQRIRENDARNDIVSMIDIVIYKTAKVRNNELHFKTANFNKADTCDIVSDILRDYESLNHQVQDLIIRMSNFKDNSNAQIQEFLNYYDDLEMPYNKLKIAYRIYQQQYDNNQYDNNAIAFSKRKLDYAIGTFINNLKKFSLQHFEHQIFEPSLNPILSKDEAIRPKTNRSY</sequence>
<dbReference type="OrthoDB" id="2411184at2"/>
<dbReference type="RefSeq" id="WP_002461586.1">
    <property type="nucleotide sequence ID" value="NZ_AEUN01000011.1"/>
</dbReference>
<name>G5JF59_9STAP</name>
<proteinExistence type="predicted"/>
<dbReference type="EMBL" id="AEUN01000011">
    <property type="protein sequence ID" value="EHJ09151.1"/>
    <property type="molecule type" value="Genomic_DNA"/>
</dbReference>
<protein>
    <recommendedName>
        <fullName evidence="3">Type I secretion system protein</fullName>
    </recommendedName>
</protein>
<keyword evidence="2" id="KW-1185">Reference proteome</keyword>
<organism evidence="1 2">
    <name type="scientific">Staphylococcus simiae CCM 7213 = CCUG 51256</name>
    <dbReference type="NCBI Taxonomy" id="911238"/>
    <lineage>
        <taxon>Bacteria</taxon>
        <taxon>Bacillati</taxon>
        <taxon>Bacillota</taxon>
        <taxon>Bacilli</taxon>
        <taxon>Bacillales</taxon>
        <taxon>Staphylococcaceae</taxon>
        <taxon>Staphylococcus</taxon>
    </lineage>
</organism>
<reference evidence="1 2" key="1">
    <citation type="journal article" date="2012" name="BMC Genomics">
        <title>Comparative genomic analysis of the genus Staphylococcus including Staphylococcus aureus and its newly described sister species Staphylococcus simiae.</title>
        <authorList>
            <person name="Suzuki H."/>
            <person name="Lefebure T."/>
            <person name="Pavinski Bitar P."/>
            <person name="Stanhope M.J."/>
        </authorList>
    </citation>
    <scope>NUCLEOTIDE SEQUENCE [LARGE SCALE GENOMIC DNA]</scope>
    <source>
        <strain evidence="1 2">CCM 7213</strain>
    </source>
</reference>
<dbReference type="PATRIC" id="fig|911238.3.peg.48"/>
<accession>G5JF59</accession>
<gene>
    <name evidence="1" type="ORF">SS7213T_00254</name>
</gene>
<evidence type="ECO:0008006" key="3">
    <source>
        <dbReference type="Google" id="ProtNLM"/>
    </source>
</evidence>
<evidence type="ECO:0000313" key="2">
    <source>
        <dbReference type="Proteomes" id="UP000005413"/>
    </source>
</evidence>
<evidence type="ECO:0000313" key="1">
    <source>
        <dbReference type="EMBL" id="EHJ09151.1"/>
    </source>
</evidence>
<dbReference type="AlphaFoldDB" id="G5JF59"/>
<dbReference type="Proteomes" id="UP000005413">
    <property type="component" value="Unassembled WGS sequence"/>
</dbReference>